<sequence length="164" mass="16865">MIKVVNLSLLAISVVTAFTLTACTNPTSTAGTSAYFTEGVVKDIEVISIDQKKYDNTKNVGIGAAGGAVLGQIIGGNTKGTLIGAGIGAIIGGGASMIGNSADGMRLTVDTANGLQLVDTLYSCLIRKNTKIRMVNHKNGIQIQVLTTSGYKTATADPVSKCKR</sequence>
<organism evidence="3 4">
    <name type="scientific">Anaerobiospirillum thomasii</name>
    <dbReference type="NCBI Taxonomy" id="179995"/>
    <lineage>
        <taxon>Bacteria</taxon>
        <taxon>Pseudomonadati</taxon>
        <taxon>Pseudomonadota</taxon>
        <taxon>Gammaproteobacteria</taxon>
        <taxon>Aeromonadales</taxon>
        <taxon>Succinivibrionaceae</taxon>
        <taxon>Anaerobiospirillum</taxon>
    </lineage>
</organism>
<dbReference type="PROSITE" id="PS51257">
    <property type="entry name" value="PROKAR_LIPOPROTEIN"/>
    <property type="match status" value="1"/>
</dbReference>
<dbReference type="InterPro" id="IPR027367">
    <property type="entry name" value="Gly-zipper_YMGG"/>
</dbReference>
<feature type="chain" id="PRO_5016121009" description="YMGG-like Gly-zipper domain-containing protein" evidence="1">
    <location>
        <begin position="23"/>
        <end position="164"/>
    </location>
</feature>
<name>A0A2X0WZT7_9GAMM</name>
<dbReference type="Pfam" id="PF13441">
    <property type="entry name" value="Gly-zipper_YMGG"/>
    <property type="match status" value="1"/>
</dbReference>
<gene>
    <name evidence="3" type="ORF">NCTC13093_00702</name>
</gene>
<dbReference type="RefSeq" id="WP_113743517.1">
    <property type="nucleotide sequence ID" value="NZ_UAPU01000007.1"/>
</dbReference>
<evidence type="ECO:0000313" key="3">
    <source>
        <dbReference type="EMBL" id="SPT69334.1"/>
    </source>
</evidence>
<dbReference type="Proteomes" id="UP000250086">
    <property type="component" value="Unassembled WGS sequence"/>
</dbReference>
<dbReference type="EMBL" id="UAPV01000001">
    <property type="protein sequence ID" value="SPT69334.1"/>
    <property type="molecule type" value="Genomic_DNA"/>
</dbReference>
<accession>A0A2X0WZT7</accession>
<proteinExistence type="predicted"/>
<keyword evidence="1" id="KW-0732">Signal</keyword>
<keyword evidence="4" id="KW-1185">Reference proteome</keyword>
<dbReference type="AlphaFoldDB" id="A0A2X0WZT7"/>
<feature type="signal peptide" evidence="1">
    <location>
        <begin position="1"/>
        <end position="22"/>
    </location>
</feature>
<evidence type="ECO:0000256" key="1">
    <source>
        <dbReference type="SAM" id="SignalP"/>
    </source>
</evidence>
<evidence type="ECO:0000313" key="4">
    <source>
        <dbReference type="Proteomes" id="UP000250086"/>
    </source>
</evidence>
<dbReference type="OrthoDB" id="7069240at2"/>
<evidence type="ECO:0000259" key="2">
    <source>
        <dbReference type="Pfam" id="PF13441"/>
    </source>
</evidence>
<reference evidence="3 4" key="1">
    <citation type="submission" date="2018-06" db="EMBL/GenBank/DDBJ databases">
        <authorList>
            <consortium name="Pathogen Informatics"/>
            <person name="Doyle S."/>
        </authorList>
    </citation>
    <scope>NUCLEOTIDE SEQUENCE [LARGE SCALE GENOMIC DNA]</scope>
    <source>
        <strain evidence="3 4">NCTC13093</strain>
    </source>
</reference>
<feature type="domain" description="YMGG-like Gly-zipper" evidence="2">
    <location>
        <begin position="58"/>
        <end position="96"/>
    </location>
</feature>
<protein>
    <recommendedName>
        <fullName evidence="2">YMGG-like Gly-zipper domain-containing protein</fullName>
    </recommendedName>
</protein>